<keyword evidence="1" id="KW-0863">Zinc-finger</keyword>
<dbReference type="SUPFAM" id="SSF57756">
    <property type="entry name" value="Retrovirus zinc finger-like domains"/>
    <property type="match status" value="1"/>
</dbReference>
<name>A0A151TBS9_CAJCA</name>
<dbReference type="PANTHER" id="PTHR33325">
    <property type="entry name" value="ZINC FINGER, CCHC-TYPE-RELATED"/>
    <property type="match status" value="1"/>
</dbReference>
<dbReference type="PANTHER" id="PTHR33325:SF11">
    <property type="entry name" value="COLD SHOCK DOMAIN-CONTAINING PROTEIN 4-LIKE"/>
    <property type="match status" value="1"/>
</dbReference>
<dbReference type="GO" id="GO:0003676">
    <property type="term" value="F:nucleic acid binding"/>
    <property type="evidence" value="ECO:0007669"/>
    <property type="project" value="InterPro"/>
</dbReference>
<dbReference type="EMBL" id="CM003609">
    <property type="protein sequence ID" value="KYP64498.1"/>
    <property type="molecule type" value="Genomic_DNA"/>
</dbReference>
<dbReference type="SMART" id="SM00343">
    <property type="entry name" value="ZnF_C2HC"/>
    <property type="match status" value="1"/>
</dbReference>
<dbReference type="InterPro" id="IPR001878">
    <property type="entry name" value="Znf_CCHC"/>
</dbReference>
<dbReference type="OMA" id="LELWIGH"/>
<feature type="compositionally biased region" description="Basic residues" evidence="2">
    <location>
        <begin position="90"/>
        <end position="104"/>
    </location>
</feature>
<dbReference type="AlphaFoldDB" id="A0A151TBS9"/>
<dbReference type="Gramene" id="C.cajan_18555.t">
    <property type="protein sequence ID" value="C.cajan_18555.t"/>
    <property type="gene ID" value="C.cajan_18555"/>
</dbReference>
<dbReference type="PROSITE" id="PS50158">
    <property type="entry name" value="ZF_CCHC"/>
    <property type="match status" value="1"/>
</dbReference>
<keyword evidence="1" id="KW-0862">Zinc</keyword>
<evidence type="ECO:0000256" key="2">
    <source>
        <dbReference type="SAM" id="MobiDB-lite"/>
    </source>
</evidence>
<keyword evidence="5" id="KW-1185">Reference proteome</keyword>
<evidence type="ECO:0000313" key="5">
    <source>
        <dbReference type="Proteomes" id="UP000075243"/>
    </source>
</evidence>
<dbReference type="GO" id="GO:0008270">
    <property type="term" value="F:zinc ion binding"/>
    <property type="evidence" value="ECO:0007669"/>
    <property type="project" value="UniProtKB-KW"/>
</dbReference>
<evidence type="ECO:0000313" key="4">
    <source>
        <dbReference type="EMBL" id="KYP64498.1"/>
    </source>
</evidence>
<dbReference type="Proteomes" id="UP000075243">
    <property type="component" value="Chromosome 7"/>
</dbReference>
<organism evidence="4 5">
    <name type="scientific">Cajanus cajan</name>
    <name type="common">Pigeon pea</name>
    <name type="synonym">Cajanus indicus</name>
    <dbReference type="NCBI Taxonomy" id="3821"/>
    <lineage>
        <taxon>Eukaryota</taxon>
        <taxon>Viridiplantae</taxon>
        <taxon>Streptophyta</taxon>
        <taxon>Embryophyta</taxon>
        <taxon>Tracheophyta</taxon>
        <taxon>Spermatophyta</taxon>
        <taxon>Magnoliopsida</taxon>
        <taxon>eudicotyledons</taxon>
        <taxon>Gunneridae</taxon>
        <taxon>Pentapetalae</taxon>
        <taxon>rosids</taxon>
        <taxon>fabids</taxon>
        <taxon>Fabales</taxon>
        <taxon>Fabaceae</taxon>
        <taxon>Papilionoideae</taxon>
        <taxon>50 kb inversion clade</taxon>
        <taxon>NPAAA clade</taxon>
        <taxon>indigoferoid/millettioid clade</taxon>
        <taxon>Phaseoleae</taxon>
        <taxon>Cajanus</taxon>
    </lineage>
</organism>
<dbReference type="Gene3D" id="4.10.60.10">
    <property type="entry name" value="Zinc finger, CCHC-type"/>
    <property type="match status" value="1"/>
</dbReference>
<gene>
    <name evidence="4" type="ORF">KK1_019098</name>
</gene>
<sequence length="222" mass="24884">MSNIAKLEFVALDITGKNYLSWILDAEIHLDAMGLGDSIKEGNEASNQQNNELLLKNHEARPTGSAPFPEVNVATHDKETSGRGYGHGRGNNRVRGRGHGRGRGSKGDRGHGYEVKNNFSHQKWKNNGKNKKEMDGHGNKHEENKCYRCGAKGHWSRNCRTPKHLVEFYQESINKKKKIETHFAYEDGDSDYGRMDVTHLDVADFFADPNGKIDHLIGDGSV</sequence>
<proteinExistence type="predicted"/>
<reference evidence="4 5" key="1">
    <citation type="journal article" date="2012" name="Nat. Biotechnol.">
        <title>Draft genome sequence of pigeonpea (Cajanus cajan), an orphan legume crop of resource-poor farmers.</title>
        <authorList>
            <person name="Varshney R.K."/>
            <person name="Chen W."/>
            <person name="Li Y."/>
            <person name="Bharti A.K."/>
            <person name="Saxena R.K."/>
            <person name="Schlueter J.A."/>
            <person name="Donoghue M.T."/>
            <person name="Azam S."/>
            <person name="Fan G."/>
            <person name="Whaley A.M."/>
            <person name="Farmer A.D."/>
            <person name="Sheridan J."/>
            <person name="Iwata A."/>
            <person name="Tuteja R."/>
            <person name="Penmetsa R.V."/>
            <person name="Wu W."/>
            <person name="Upadhyaya H.D."/>
            <person name="Yang S.P."/>
            <person name="Shah T."/>
            <person name="Saxena K.B."/>
            <person name="Michael T."/>
            <person name="McCombie W.R."/>
            <person name="Yang B."/>
            <person name="Zhang G."/>
            <person name="Yang H."/>
            <person name="Wang J."/>
            <person name="Spillane C."/>
            <person name="Cook D.R."/>
            <person name="May G.D."/>
            <person name="Xu X."/>
            <person name="Jackson S.A."/>
        </authorList>
    </citation>
    <scope>NUCLEOTIDE SEQUENCE [LARGE SCALE GENOMIC DNA]</scope>
    <source>
        <strain evidence="5">cv. Asha</strain>
    </source>
</reference>
<dbReference type="Pfam" id="PF00098">
    <property type="entry name" value="zf-CCHC"/>
    <property type="match status" value="1"/>
</dbReference>
<feature type="domain" description="CCHC-type" evidence="3">
    <location>
        <begin position="145"/>
        <end position="160"/>
    </location>
</feature>
<dbReference type="InterPro" id="IPR036875">
    <property type="entry name" value="Znf_CCHC_sf"/>
</dbReference>
<keyword evidence="1" id="KW-0479">Metal-binding</keyword>
<accession>A0A151TBS9</accession>
<feature type="compositionally biased region" description="Basic and acidic residues" evidence="2">
    <location>
        <begin position="105"/>
        <end position="114"/>
    </location>
</feature>
<protein>
    <recommendedName>
        <fullName evidence="3">CCHC-type domain-containing protein</fullName>
    </recommendedName>
</protein>
<evidence type="ECO:0000256" key="1">
    <source>
        <dbReference type="PROSITE-ProRule" id="PRU00047"/>
    </source>
</evidence>
<evidence type="ECO:0000259" key="3">
    <source>
        <dbReference type="PROSITE" id="PS50158"/>
    </source>
</evidence>
<feature type="region of interest" description="Disordered" evidence="2">
    <location>
        <begin position="60"/>
        <end position="115"/>
    </location>
</feature>